<accession>A0A9P4VJN9</accession>
<protein>
    <recommendedName>
        <fullName evidence="3">NB-ARC domain-containing protein</fullName>
    </recommendedName>
</protein>
<organism evidence="1 2">
    <name type="scientific">Patellaria atrata CBS 101060</name>
    <dbReference type="NCBI Taxonomy" id="1346257"/>
    <lineage>
        <taxon>Eukaryota</taxon>
        <taxon>Fungi</taxon>
        <taxon>Dikarya</taxon>
        <taxon>Ascomycota</taxon>
        <taxon>Pezizomycotina</taxon>
        <taxon>Dothideomycetes</taxon>
        <taxon>Dothideomycetes incertae sedis</taxon>
        <taxon>Patellariales</taxon>
        <taxon>Patellariaceae</taxon>
        <taxon>Patellaria</taxon>
    </lineage>
</organism>
<comment type="caution">
    <text evidence="1">The sequence shown here is derived from an EMBL/GenBank/DDBJ whole genome shotgun (WGS) entry which is preliminary data.</text>
</comment>
<keyword evidence="2" id="KW-1185">Reference proteome</keyword>
<reference evidence="1" key="1">
    <citation type="journal article" date="2020" name="Stud. Mycol.">
        <title>101 Dothideomycetes genomes: a test case for predicting lifestyles and emergence of pathogens.</title>
        <authorList>
            <person name="Haridas S."/>
            <person name="Albert R."/>
            <person name="Binder M."/>
            <person name="Bloem J."/>
            <person name="Labutti K."/>
            <person name="Salamov A."/>
            <person name="Andreopoulos B."/>
            <person name="Baker S."/>
            <person name="Barry K."/>
            <person name="Bills G."/>
            <person name="Bluhm B."/>
            <person name="Cannon C."/>
            <person name="Castanera R."/>
            <person name="Culley D."/>
            <person name="Daum C."/>
            <person name="Ezra D."/>
            <person name="Gonzalez J."/>
            <person name="Henrissat B."/>
            <person name="Kuo A."/>
            <person name="Liang C."/>
            <person name="Lipzen A."/>
            <person name="Lutzoni F."/>
            <person name="Magnuson J."/>
            <person name="Mondo S."/>
            <person name="Nolan M."/>
            <person name="Ohm R."/>
            <person name="Pangilinan J."/>
            <person name="Park H.-J."/>
            <person name="Ramirez L."/>
            <person name="Alfaro M."/>
            <person name="Sun H."/>
            <person name="Tritt A."/>
            <person name="Yoshinaga Y."/>
            <person name="Zwiers L.-H."/>
            <person name="Turgeon B."/>
            <person name="Goodwin S."/>
            <person name="Spatafora J."/>
            <person name="Crous P."/>
            <person name="Grigoriev I."/>
        </authorList>
    </citation>
    <scope>NUCLEOTIDE SEQUENCE</scope>
    <source>
        <strain evidence="1">CBS 101060</strain>
    </source>
</reference>
<dbReference type="PANTHER" id="PTHR35205:SF1">
    <property type="entry name" value="ZU5 DOMAIN-CONTAINING PROTEIN"/>
    <property type="match status" value="1"/>
</dbReference>
<dbReference type="Proteomes" id="UP000799429">
    <property type="component" value="Unassembled WGS sequence"/>
</dbReference>
<dbReference type="Gene3D" id="3.40.50.300">
    <property type="entry name" value="P-loop containing nucleotide triphosphate hydrolases"/>
    <property type="match status" value="1"/>
</dbReference>
<name>A0A9P4VJN9_9PEZI</name>
<sequence>MFFRTQIHERIQEVAHLAFRRAHTTDLEAFQRALSLKDINEEDAIRPCLMLPSPRNCHFFGRQDLINRIDSELTYSKEDGGIRSVALHGLRGVGKTQVALAFAYSKMKYFDPIFWVAAEMDVVLKQSFSRIAVNLKLLNAHPQNHEENTLLVLSWLNQTILVTARQPTIATQPIDVGIEIHTFSAEDEAGFLKRLLPNHSDSEAEERARMDLFMHFSGHALALARWRLSSTRSKF</sequence>
<dbReference type="SUPFAM" id="SSF52540">
    <property type="entry name" value="P-loop containing nucleoside triphosphate hydrolases"/>
    <property type="match status" value="1"/>
</dbReference>
<dbReference type="AlphaFoldDB" id="A0A9P4VJN9"/>
<dbReference type="OrthoDB" id="5394701at2759"/>
<evidence type="ECO:0000313" key="1">
    <source>
        <dbReference type="EMBL" id="KAF2835466.1"/>
    </source>
</evidence>
<evidence type="ECO:0000313" key="2">
    <source>
        <dbReference type="Proteomes" id="UP000799429"/>
    </source>
</evidence>
<proteinExistence type="predicted"/>
<dbReference type="EMBL" id="MU006108">
    <property type="protein sequence ID" value="KAF2835466.1"/>
    <property type="molecule type" value="Genomic_DNA"/>
</dbReference>
<gene>
    <name evidence="1" type="ORF">M501DRAFT_1034404</name>
</gene>
<evidence type="ECO:0008006" key="3">
    <source>
        <dbReference type="Google" id="ProtNLM"/>
    </source>
</evidence>
<dbReference type="PANTHER" id="PTHR35205">
    <property type="entry name" value="NB-ARC AND TPR DOMAIN PROTEIN"/>
    <property type="match status" value="1"/>
</dbReference>
<dbReference type="InterPro" id="IPR027417">
    <property type="entry name" value="P-loop_NTPase"/>
</dbReference>